<organism evidence="1 2">
    <name type="scientific">Kribbella italica</name>
    <dbReference type="NCBI Taxonomy" id="1540520"/>
    <lineage>
        <taxon>Bacteria</taxon>
        <taxon>Bacillati</taxon>
        <taxon>Actinomycetota</taxon>
        <taxon>Actinomycetes</taxon>
        <taxon>Propionibacteriales</taxon>
        <taxon>Kribbellaceae</taxon>
        <taxon>Kribbella</taxon>
    </lineage>
</organism>
<name>A0A7W9MRA3_9ACTN</name>
<proteinExistence type="predicted"/>
<gene>
    <name evidence="1" type="ORF">HDA39_000150</name>
</gene>
<dbReference type="RefSeq" id="WP_184793305.1">
    <property type="nucleotide sequence ID" value="NZ_JACHMY010000001.1"/>
</dbReference>
<sequence>MEPLATLEELANRLPFVMDDDEEREAMGALEDLSDDARHYGKPSWADPATTPPQVSRLVLKAAARHMKNPDGYTQSRAGDETLAWDGRGEDAGSAYFIPREIDQLRKLAGITKIFSVPVIAWGTRTRRREGLVPTEHGAPFPLFNSDSHPW</sequence>
<dbReference type="Proteomes" id="UP000549971">
    <property type="component" value="Unassembled WGS sequence"/>
</dbReference>
<evidence type="ECO:0008006" key="3">
    <source>
        <dbReference type="Google" id="ProtNLM"/>
    </source>
</evidence>
<comment type="caution">
    <text evidence="1">The sequence shown here is derived from an EMBL/GenBank/DDBJ whole genome shotgun (WGS) entry which is preliminary data.</text>
</comment>
<keyword evidence="2" id="KW-1185">Reference proteome</keyword>
<accession>A0A7W9MRA3</accession>
<dbReference type="AlphaFoldDB" id="A0A7W9MRA3"/>
<evidence type="ECO:0000313" key="1">
    <source>
        <dbReference type="EMBL" id="MBB5833416.1"/>
    </source>
</evidence>
<reference evidence="1 2" key="1">
    <citation type="submission" date="2020-08" db="EMBL/GenBank/DDBJ databases">
        <title>Sequencing the genomes of 1000 actinobacteria strains.</title>
        <authorList>
            <person name="Klenk H.-P."/>
        </authorList>
    </citation>
    <scope>NUCLEOTIDE SEQUENCE [LARGE SCALE GENOMIC DNA]</scope>
    <source>
        <strain evidence="1 2">DSM 28967</strain>
    </source>
</reference>
<protein>
    <recommendedName>
        <fullName evidence="3">Head-to-tail adaptor</fullName>
    </recommendedName>
</protein>
<dbReference type="EMBL" id="JACHMY010000001">
    <property type="protein sequence ID" value="MBB5833416.1"/>
    <property type="molecule type" value="Genomic_DNA"/>
</dbReference>
<evidence type="ECO:0000313" key="2">
    <source>
        <dbReference type="Proteomes" id="UP000549971"/>
    </source>
</evidence>